<name>A0ABS5ZKC8_9GAMM</name>
<evidence type="ECO:0000313" key="4">
    <source>
        <dbReference type="EMBL" id="MBU2713685.1"/>
    </source>
</evidence>
<dbReference type="PANTHER" id="PTHR35936">
    <property type="entry name" value="MEMBRANE-BOUND LYTIC MUREIN TRANSGLYCOSYLASE F"/>
    <property type="match status" value="1"/>
</dbReference>
<dbReference type="SMART" id="SM00062">
    <property type="entry name" value="PBPb"/>
    <property type="match status" value="1"/>
</dbReference>
<dbReference type="InterPro" id="IPR001638">
    <property type="entry name" value="Solute-binding_3/MltF_N"/>
</dbReference>
<dbReference type="PANTHER" id="PTHR35936:SF25">
    <property type="entry name" value="ABC TRANSPORTER SUBSTRATE-BINDING PROTEIN"/>
    <property type="match status" value="1"/>
</dbReference>
<reference evidence="4 5" key="1">
    <citation type="submission" date="2021-04" db="EMBL/GenBank/DDBJ databases">
        <authorList>
            <person name="Pira H."/>
            <person name="Risdian C."/>
            <person name="Wink J."/>
        </authorList>
    </citation>
    <scope>NUCLEOTIDE SEQUENCE [LARGE SCALE GENOMIC DNA]</scope>
    <source>
        <strain evidence="4 5">WH53</strain>
    </source>
</reference>
<comment type="caution">
    <text evidence="4">The sequence shown here is derived from an EMBL/GenBank/DDBJ whole genome shotgun (WGS) entry which is preliminary data.</text>
</comment>
<sequence>MAAREELEIVTLQYPPYEYKDSGTVKGIAVDIVKEAFRRIKYPIRIEVYPWARAIKKIKMGDADAIFTAFKTPDRELFADYSNEILLNQVVSLYTLKKSTIQFDGDLTKLARYRFGIIRKVSYGEAFDNALDKGIISFTMISNSGESNFQMLILGRVDIVVSNRYGAKYILTDLGSLNEVKELHPPLQSIPSYIAFSKKRKLTRVRDKFDKGLSEMKKDGTYRKIIDNFQMHDIEKVKNLM</sequence>
<evidence type="ECO:0000313" key="5">
    <source>
        <dbReference type="Proteomes" id="UP000690515"/>
    </source>
</evidence>
<dbReference type="Proteomes" id="UP000690515">
    <property type="component" value="Unassembled WGS sequence"/>
</dbReference>
<evidence type="ECO:0000259" key="3">
    <source>
        <dbReference type="SMART" id="SM00062"/>
    </source>
</evidence>
<accession>A0ABS5ZKC8</accession>
<keyword evidence="5" id="KW-1185">Reference proteome</keyword>
<dbReference type="EMBL" id="JAGSOY010000096">
    <property type="protein sequence ID" value="MBU2713685.1"/>
    <property type="molecule type" value="Genomic_DNA"/>
</dbReference>
<feature type="domain" description="Solute-binding protein family 3/N-terminal" evidence="3">
    <location>
        <begin position="6"/>
        <end position="233"/>
    </location>
</feature>
<protein>
    <submittedName>
        <fullName evidence="4">Transporter substrate-binding domain-containing protein</fullName>
    </submittedName>
</protein>
<gene>
    <name evidence="4" type="ORF">KCG35_21730</name>
</gene>
<organism evidence="4 5">
    <name type="scientific">Zooshikella harenae</name>
    <dbReference type="NCBI Taxonomy" id="2827238"/>
    <lineage>
        <taxon>Bacteria</taxon>
        <taxon>Pseudomonadati</taxon>
        <taxon>Pseudomonadota</taxon>
        <taxon>Gammaproteobacteria</taxon>
        <taxon>Oceanospirillales</taxon>
        <taxon>Zooshikellaceae</taxon>
        <taxon>Zooshikella</taxon>
    </lineage>
</organism>
<evidence type="ECO:0000256" key="1">
    <source>
        <dbReference type="ARBA" id="ARBA00010333"/>
    </source>
</evidence>
<keyword evidence="2" id="KW-0732">Signal</keyword>
<comment type="similarity">
    <text evidence="1">Belongs to the bacterial solute-binding protein 3 family.</text>
</comment>
<dbReference type="Gene3D" id="3.40.190.10">
    <property type="entry name" value="Periplasmic binding protein-like II"/>
    <property type="match status" value="2"/>
</dbReference>
<dbReference type="RefSeq" id="WP_215821970.1">
    <property type="nucleotide sequence ID" value="NZ_JAGSOY010000096.1"/>
</dbReference>
<proteinExistence type="inferred from homology"/>
<dbReference type="SUPFAM" id="SSF53850">
    <property type="entry name" value="Periplasmic binding protein-like II"/>
    <property type="match status" value="1"/>
</dbReference>
<evidence type="ECO:0000256" key="2">
    <source>
        <dbReference type="ARBA" id="ARBA00022729"/>
    </source>
</evidence>
<dbReference type="Pfam" id="PF00497">
    <property type="entry name" value="SBP_bac_3"/>
    <property type="match status" value="1"/>
</dbReference>